<evidence type="ECO:0000256" key="1">
    <source>
        <dbReference type="SAM" id="Phobius"/>
    </source>
</evidence>
<keyword evidence="1" id="KW-1133">Transmembrane helix</keyword>
<keyword evidence="1" id="KW-0472">Membrane</keyword>
<comment type="caution">
    <text evidence="2">The sequence shown here is derived from an EMBL/GenBank/DDBJ whole genome shotgun (WGS) entry which is preliminary data.</text>
</comment>
<reference evidence="2" key="1">
    <citation type="submission" date="2022-08" db="EMBL/GenBank/DDBJ databases">
        <authorList>
            <person name="Gutierrez-Valencia J."/>
        </authorList>
    </citation>
    <scope>NUCLEOTIDE SEQUENCE</scope>
</reference>
<accession>A0AAV0RWU8</accession>
<keyword evidence="1" id="KW-0812">Transmembrane</keyword>
<dbReference type="Proteomes" id="UP001154282">
    <property type="component" value="Unassembled WGS sequence"/>
</dbReference>
<evidence type="ECO:0000313" key="2">
    <source>
        <dbReference type="EMBL" id="CAI0599035.1"/>
    </source>
</evidence>
<proteinExistence type="predicted"/>
<dbReference type="AlphaFoldDB" id="A0AAV0RWU8"/>
<evidence type="ECO:0000313" key="3">
    <source>
        <dbReference type="Proteomes" id="UP001154282"/>
    </source>
</evidence>
<dbReference type="EMBL" id="CAMGYJ010000011">
    <property type="protein sequence ID" value="CAI0599035.1"/>
    <property type="molecule type" value="Genomic_DNA"/>
</dbReference>
<feature type="transmembrane region" description="Helical" evidence="1">
    <location>
        <begin position="6"/>
        <end position="25"/>
    </location>
</feature>
<gene>
    <name evidence="2" type="ORF">LITE_LOCUS50235</name>
</gene>
<keyword evidence="3" id="KW-1185">Reference proteome</keyword>
<name>A0AAV0RWU8_9ROSI</name>
<protein>
    <submittedName>
        <fullName evidence="2">Uncharacterized protein</fullName>
    </submittedName>
</protein>
<sequence length="32" mass="3608">MTTWAPVAWSTAMYIVGVFHATFSVRRFSGVM</sequence>
<organism evidence="2 3">
    <name type="scientific">Linum tenue</name>
    <dbReference type="NCBI Taxonomy" id="586396"/>
    <lineage>
        <taxon>Eukaryota</taxon>
        <taxon>Viridiplantae</taxon>
        <taxon>Streptophyta</taxon>
        <taxon>Embryophyta</taxon>
        <taxon>Tracheophyta</taxon>
        <taxon>Spermatophyta</taxon>
        <taxon>Magnoliopsida</taxon>
        <taxon>eudicotyledons</taxon>
        <taxon>Gunneridae</taxon>
        <taxon>Pentapetalae</taxon>
        <taxon>rosids</taxon>
        <taxon>fabids</taxon>
        <taxon>Malpighiales</taxon>
        <taxon>Linaceae</taxon>
        <taxon>Linum</taxon>
    </lineage>
</organism>